<protein>
    <submittedName>
        <fullName evidence="1">Uncharacterized protein</fullName>
    </submittedName>
</protein>
<evidence type="ECO:0000313" key="1">
    <source>
        <dbReference type="EMBL" id="RCK55954.1"/>
    </source>
</evidence>
<evidence type="ECO:0000313" key="2">
    <source>
        <dbReference type="Proteomes" id="UP000253472"/>
    </source>
</evidence>
<proteinExistence type="predicted"/>
<organism evidence="1 2">
    <name type="scientific">Candida viswanathii</name>
    <dbReference type="NCBI Taxonomy" id="5486"/>
    <lineage>
        <taxon>Eukaryota</taxon>
        <taxon>Fungi</taxon>
        <taxon>Dikarya</taxon>
        <taxon>Ascomycota</taxon>
        <taxon>Saccharomycotina</taxon>
        <taxon>Pichiomycetes</taxon>
        <taxon>Debaryomycetaceae</taxon>
        <taxon>Candida/Lodderomyces clade</taxon>
        <taxon>Candida</taxon>
    </lineage>
</organism>
<dbReference type="AlphaFoldDB" id="A0A367XQQ3"/>
<comment type="caution">
    <text evidence="1">The sequence shown here is derived from an EMBL/GenBank/DDBJ whole genome shotgun (WGS) entry which is preliminary data.</text>
</comment>
<keyword evidence="2" id="KW-1185">Reference proteome</keyword>
<name>A0A367XQQ3_9ASCO</name>
<accession>A0A367XQQ3</accession>
<dbReference type="SUPFAM" id="SSF52058">
    <property type="entry name" value="L domain-like"/>
    <property type="match status" value="1"/>
</dbReference>
<dbReference type="Proteomes" id="UP000253472">
    <property type="component" value="Unassembled WGS sequence"/>
</dbReference>
<sequence>MCVGTARKKATKIAALRLLHGSVSGPLNWQRFEREGVDDAAREVIMREIPDDVISLLFEMKDNLKPFGFLRFSSLKKLMCPLDNGDQIELLPQTLESLNIYVWGEEDEVTFAETHKAPANVKELEVSTGYGFPNLGLIIQQMPKLELFKLEGGSELSSIESLRLPEKTLSKLPLSVCLLLTDWPTIRRFQNLTELYTVRGPFPHGVFVKKLEFPKLKVFEYLPNGMSFYNPRFHRNIPESENASTNLNDVMLPLNLAKFFIQGDITIDKWKAPPKLQQISFVYTRFPNGINF</sequence>
<dbReference type="OrthoDB" id="4027637at2759"/>
<dbReference type="EMBL" id="QLNQ01000029">
    <property type="protein sequence ID" value="RCK55954.1"/>
    <property type="molecule type" value="Genomic_DNA"/>
</dbReference>
<gene>
    <name evidence="1" type="ORF">Cantr_05354</name>
</gene>
<reference evidence="1 2" key="1">
    <citation type="submission" date="2018-06" db="EMBL/GenBank/DDBJ databases">
        <title>Whole genome sequencing of Candida tropicalis (genome annotated by CSBL at Korea University).</title>
        <authorList>
            <person name="Ahn J."/>
        </authorList>
    </citation>
    <scope>NUCLEOTIDE SEQUENCE [LARGE SCALE GENOMIC DNA]</scope>
    <source>
        <strain evidence="1 2">ATCC 20962</strain>
    </source>
</reference>